<dbReference type="RefSeq" id="WP_086856829.1">
    <property type="nucleotide sequence ID" value="NZ_JADBEG010000001.1"/>
</dbReference>
<keyword evidence="3" id="KW-0813">Transport</keyword>
<keyword evidence="8 13" id="KW-1133">Transmembrane helix</keyword>
<feature type="transmembrane region" description="Helical" evidence="13">
    <location>
        <begin position="31"/>
        <end position="50"/>
    </location>
</feature>
<evidence type="ECO:0000256" key="11">
    <source>
        <dbReference type="ARBA" id="ARBA00023303"/>
    </source>
</evidence>
<keyword evidence="11" id="KW-0407">Ion channel</keyword>
<keyword evidence="9" id="KW-0406">Ion transport</keyword>
<keyword evidence="15" id="KW-1185">Reference proteome</keyword>
<evidence type="ECO:0000256" key="5">
    <source>
        <dbReference type="ARBA" id="ARBA00022692"/>
    </source>
</evidence>
<dbReference type="EMBL" id="JADBEG010000001">
    <property type="protein sequence ID" value="MBE1499295.1"/>
    <property type="molecule type" value="Genomic_DNA"/>
</dbReference>
<evidence type="ECO:0000313" key="15">
    <source>
        <dbReference type="Proteomes" id="UP000631670"/>
    </source>
</evidence>
<proteinExistence type="inferred from homology"/>
<accession>A0ABR9I7Z0</accession>
<evidence type="ECO:0000256" key="4">
    <source>
        <dbReference type="ARBA" id="ARBA00022538"/>
    </source>
</evidence>
<feature type="transmembrane region" description="Helical" evidence="13">
    <location>
        <begin position="171"/>
        <end position="188"/>
    </location>
</feature>
<keyword evidence="4" id="KW-0633">Potassium transport</keyword>
<name>A0ABR9I7Z0_9PSEU</name>
<evidence type="ECO:0000256" key="10">
    <source>
        <dbReference type="ARBA" id="ARBA00023136"/>
    </source>
</evidence>
<reference evidence="14 15" key="1">
    <citation type="submission" date="2020-10" db="EMBL/GenBank/DDBJ databases">
        <title>Sequencing the genomes of 1000 actinobacteria strains.</title>
        <authorList>
            <person name="Klenk H.-P."/>
        </authorList>
    </citation>
    <scope>NUCLEOTIDE SEQUENCE [LARGE SCALE GENOMIC DNA]</scope>
    <source>
        <strain evidence="14 15">DSM 44653</strain>
    </source>
</reference>
<dbReference type="PANTHER" id="PTHR31462:SF5">
    <property type="entry name" value="ENDOSOMAL_LYSOSOMAL PROTON CHANNEL TMEM175"/>
    <property type="match status" value="1"/>
</dbReference>
<evidence type="ECO:0000313" key="14">
    <source>
        <dbReference type="EMBL" id="MBE1499295.1"/>
    </source>
</evidence>
<comment type="similarity">
    <text evidence="2">Belongs to the TMEM175 family.</text>
</comment>
<comment type="subcellular location">
    <subcellularLocation>
        <location evidence="1">Membrane</location>
        <topology evidence="1">Multi-pass membrane protein</topology>
    </subcellularLocation>
</comment>
<evidence type="ECO:0000256" key="12">
    <source>
        <dbReference type="ARBA" id="ARBA00034430"/>
    </source>
</evidence>
<keyword evidence="6" id="KW-0631">Potassium channel</keyword>
<evidence type="ECO:0000256" key="6">
    <source>
        <dbReference type="ARBA" id="ARBA00022826"/>
    </source>
</evidence>
<gene>
    <name evidence="14" type="ORF">H4696_006395</name>
</gene>
<keyword evidence="10 13" id="KW-0472">Membrane</keyword>
<protein>
    <submittedName>
        <fullName evidence="14">Membrane protein</fullName>
    </submittedName>
</protein>
<dbReference type="Proteomes" id="UP000631670">
    <property type="component" value="Unassembled WGS sequence"/>
</dbReference>
<evidence type="ECO:0000256" key="3">
    <source>
        <dbReference type="ARBA" id="ARBA00022448"/>
    </source>
</evidence>
<comment type="catalytic activity">
    <reaction evidence="12">
        <text>K(+)(in) = K(+)(out)</text>
        <dbReference type="Rhea" id="RHEA:29463"/>
        <dbReference type="ChEBI" id="CHEBI:29103"/>
    </reaction>
</comment>
<dbReference type="PANTHER" id="PTHR31462">
    <property type="entry name" value="ENDOSOMAL/LYSOSOMAL POTASSIUM CHANNEL TMEM175"/>
    <property type="match status" value="1"/>
</dbReference>
<feature type="transmembrane region" description="Helical" evidence="13">
    <location>
        <begin position="100"/>
        <end position="118"/>
    </location>
</feature>
<feature type="transmembrane region" description="Helical" evidence="13">
    <location>
        <begin position="130"/>
        <end position="150"/>
    </location>
</feature>
<keyword evidence="5 13" id="KW-0812">Transmembrane</keyword>
<evidence type="ECO:0000256" key="8">
    <source>
        <dbReference type="ARBA" id="ARBA00022989"/>
    </source>
</evidence>
<evidence type="ECO:0000256" key="13">
    <source>
        <dbReference type="SAM" id="Phobius"/>
    </source>
</evidence>
<organism evidence="14 15">
    <name type="scientific">Amycolatopsis lexingtonensis</name>
    <dbReference type="NCBI Taxonomy" id="218822"/>
    <lineage>
        <taxon>Bacteria</taxon>
        <taxon>Bacillati</taxon>
        <taxon>Actinomycetota</taxon>
        <taxon>Actinomycetes</taxon>
        <taxon>Pseudonocardiales</taxon>
        <taxon>Pseudonocardiaceae</taxon>
        <taxon>Amycolatopsis</taxon>
    </lineage>
</organism>
<feature type="transmembrane region" description="Helical" evidence="13">
    <location>
        <begin position="194"/>
        <end position="212"/>
    </location>
</feature>
<evidence type="ECO:0000256" key="7">
    <source>
        <dbReference type="ARBA" id="ARBA00022958"/>
    </source>
</evidence>
<dbReference type="Pfam" id="PF06736">
    <property type="entry name" value="TMEM175"/>
    <property type="match status" value="1"/>
</dbReference>
<keyword evidence="7" id="KW-0630">Potassium</keyword>
<evidence type="ECO:0000256" key="2">
    <source>
        <dbReference type="ARBA" id="ARBA00006920"/>
    </source>
</evidence>
<comment type="caution">
    <text evidence="14">The sequence shown here is derived from an EMBL/GenBank/DDBJ whole genome shotgun (WGS) entry which is preliminary data.</text>
</comment>
<feature type="transmembrane region" description="Helical" evidence="13">
    <location>
        <begin position="70"/>
        <end position="88"/>
    </location>
</feature>
<sequence length="219" mass="24334">MSSAPSTKDTEDTAGTADAEPRGFAAERLTFFSDAVVAIAITLLALELPLPEGATSAELLRSLGHHQSEYVSFLISFVVIGGHWRAHHRLFDHVTTLDSLLIRLSFGWLLTQVVMPFATKVIAEDAGFEFRFVFYALVQVVALTLFLFMARRIQRNHHYRADTPPELFGKVYRGVGTMAAAFAVSIPVAFFTHWAYACWIVVPLVVNLLVRLRRRAAAA</sequence>
<evidence type="ECO:0000256" key="9">
    <source>
        <dbReference type="ARBA" id="ARBA00023065"/>
    </source>
</evidence>
<dbReference type="InterPro" id="IPR010617">
    <property type="entry name" value="TMEM175-like"/>
</dbReference>
<evidence type="ECO:0000256" key="1">
    <source>
        <dbReference type="ARBA" id="ARBA00004141"/>
    </source>
</evidence>